<accession>A0AAU9V195</accession>
<keyword evidence="9" id="KW-0732">Signal</keyword>
<dbReference type="GO" id="GO:0005262">
    <property type="term" value="F:calcium channel activity"/>
    <property type="evidence" value="ECO:0007669"/>
    <property type="project" value="TreeGrafter"/>
</dbReference>
<dbReference type="Pfam" id="PF01699">
    <property type="entry name" value="Na_Ca_ex"/>
    <property type="match status" value="1"/>
</dbReference>
<evidence type="ECO:0000256" key="8">
    <source>
        <dbReference type="SAM" id="Phobius"/>
    </source>
</evidence>
<feature type="chain" id="PRO_5043672976" description="Sodium/calcium exchanger membrane region domain-containing protein" evidence="9">
    <location>
        <begin position="24"/>
        <end position="346"/>
    </location>
</feature>
<keyword evidence="6 8" id="KW-1133">Transmembrane helix</keyword>
<reference evidence="11" key="1">
    <citation type="submission" date="2022-03" db="EMBL/GenBank/DDBJ databases">
        <authorList>
            <person name="Tunstrom K."/>
        </authorList>
    </citation>
    <scope>NUCLEOTIDE SEQUENCE</scope>
</reference>
<proteinExistence type="inferred from homology"/>
<keyword evidence="4" id="KW-0406">Ion transport</keyword>
<evidence type="ECO:0000256" key="9">
    <source>
        <dbReference type="SAM" id="SignalP"/>
    </source>
</evidence>
<feature type="signal peptide" evidence="9">
    <location>
        <begin position="1"/>
        <end position="23"/>
    </location>
</feature>
<comment type="similarity">
    <text evidence="2">Belongs to the Ca(2+):cation antiporter (CaCA) (TC 2.A.19) family. SLC24A subfamily.</text>
</comment>
<dbReference type="InterPro" id="IPR004837">
    <property type="entry name" value="NaCa_Exmemb"/>
</dbReference>
<evidence type="ECO:0000313" key="12">
    <source>
        <dbReference type="Proteomes" id="UP001153954"/>
    </source>
</evidence>
<evidence type="ECO:0000256" key="1">
    <source>
        <dbReference type="ARBA" id="ARBA00004141"/>
    </source>
</evidence>
<keyword evidence="4" id="KW-0109">Calcium transport</keyword>
<dbReference type="Gene3D" id="1.20.1420.30">
    <property type="entry name" value="NCX, central ion-binding region"/>
    <property type="match status" value="1"/>
</dbReference>
<feature type="transmembrane region" description="Helical" evidence="8">
    <location>
        <begin position="149"/>
        <end position="173"/>
    </location>
</feature>
<dbReference type="PANTHER" id="PTHR10846">
    <property type="entry name" value="SODIUM/POTASSIUM/CALCIUM EXCHANGER"/>
    <property type="match status" value="1"/>
</dbReference>
<dbReference type="InterPro" id="IPR004481">
    <property type="entry name" value="K/Na/Ca-exchanger"/>
</dbReference>
<keyword evidence="4" id="KW-0813">Transport</keyword>
<feature type="transmembrane region" description="Helical" evidence="8">
    <location>
        <begin position="110"/>
        <end position="128"/>
    </location>
</feature>
<keyword evidence="12" id="KW-1185">Reference proteome</keyword>
<name>A0AAU9V195_EUPED</name>
<dbReference type="GO" id="GO:0006874">
    <property type="term" value="P:intracellular calcium ion homeostasis"/>
    <property type="evidence" value="ECO:0007669"/>
    <property type="project" value="TreeGrafter"/>
</dbReference>
<keyword evidence="5 8" id="KW-0812">Transmembrane</keyword>
<evidence type="ECO:0000259" key="10">
    <source>
        <dbReference type="Pfam" id="PF01699"/>
    </source>
</evidence>
<comment type="caution">
    <text evidence="11">The sequence shown here is derived from an EMBL/GenBank/DDBJ whole genome shotgun (WGS) entry which is preliminary data.</text>
</comment>
<dbReference type="InterPro" id="IPR044880">
    <property type="entry name" value="NCX_ion-bd_dom_sf"/>
</dbReference>
<gene>
    <name evidence="11" type="ORF">EEDITHA_LOCUS18286</name>
</gene>
<feature type="transmembrane region" description="Helical" evidence="8">
    <location>
        <begin position="217"/>
        <end position="239"/>
    </location>
</feature>
<evidence type="ECO:0000256" key="5">
    <source>
        <dbReference type="ARBA" id="ARBA00022692"/>
    </source>
</evidence>
<evidence type="ECO:0000256" key="4">
    <source>
        <dbReference type="ARBA" id="ARBA00022568"/>
    </source>
</evidence>
<evidence type="ECO:0000256" key="6">
    <source>
        <dbReference type="ARBA" id="ARBA00022989"/>
    </source>
</evidence>
<sequence length="346" mass="38845">MFRLCCIRVAVITIGLSMSYVAALEDFNVTDSFDLYTTVINDNGEEVYITKELIHKLNEEAETWHWRPWLRTKTEVVGNIIQEVERQARDSIRSFPAGIFDDYQLRDGAFFLYVLFAIIAFTLLAIVCNDYFIPCVELICEDLKIPQNVAAATFMSVATSCPEFFVNVISTFLTQSDMGIGTIVGSAIFNLLGVAAVGSLAAVAPIQIERRPVTRDVLMYMINVAALVTIVWDGEIVWYEAMVLGILYILYFVVMFNSLKIFALVDLIINCCCKRKTRWGEASFQSFKLDRELAEEAAIVGRWSLPPLSKFGVDDAASLLCDAFTGVCRAAMPPAKRPPPQRALYW</sequence>
<protein>
    <recommendedName>
        <fullName evidence="10">Sodium/calcium exchanger membrane region domain-containing protein</fullName>
    </recommendedName>
</protein>
<feature type="transmembrane region" description="Helical" evidence="8">
    <location>
        <begin position="179"/>
        <end position="205"/>
    </location>
</feature>
<feature type="domain" description="Sodium/calcium exchanger membrane region" evidence="10">
    <location>
        <begin position="115"/>
        <end position="256"/>
    </location>
</feature>
<evidence type="ECO:0000256" key="2">
    <source>
        <dbReference type="ARBA" id="ARBA00005364"/>
    </source>
</evidence>
<dbReference type="GO" id="GO:0008273">
    <property type="term" value="F:calcium, potassium:sodium antiporter activity"/>
    <property type="evidence" value="ECO:0007669"/>
    <property type="project" value="TreeGrafter"/>
</dbReference>
<evidence type="ECO:0000313" key="11">
    <source>
        <dbReference type="EMBL" id="CAH2103822.1"/>
    </source>
</evidence>
<dbReference type="GO" id="GO:0005886">
    <property type="term" value="C:plasma membrane"/>
    <property type="evidence" value="ECO:0007669"/>
    <property type="project" value="TreeGrafter"/>
</dbReference>
<evidence type="ECO:0000256" key="7">
    <source>
        <dbReference type="ARBA" id="ARBA00023136"/>
    </source>
</evidence>
<feature type="transmembrane region" description="Helical" evidence="8">
    <location>
        <begin position="245"/>
        <end position="269"/>
    </location>
</feature>
<dbReference type="PANTHER" id="PTHR10846:SF2">
    <property type="entry name" value="RE48874P"/>
    <property type="match status" value="1"/>
</dbReference>
<keyword evidence="7 8" id="KW-0472">Membrane</keyword>
<comment type="subcellular location">
    <subcellularLocation>
        <location evidence="1">Membrane</location>
        <topology evidence="1">Multi-pass membrane protein</topology>
    </subcellularLocation>
</comment>
<keyword evidence="4" id="KW-0106">Calcium</keyword>
<keyword evidence="3" id="KW-0050">Antiport</keyword>
<dbReference type="Proteomes" id="UP001153954">
    <property type="component" value="Unassembled WGS sequence"/>
</dbReference>
<organism evidence="11 12">
    <name type="scientific">Euphydryas editha</name>
    <name type="common">Edith's checkerspot</name>
    <dbReference type="NCBI Taxonomy" id="104508"/>
    <lineage>
        <taxon>Eukaryota</taxon>
        <taxon>Metazoa</taxon>
        <taxon>Ecdysozoa</taxon>
        <taxon>Arthropoda</taxon>
        <taxon>Hexapoda</taxon>
        <taxon>Insecta</taxon>
        <taxon>Pterygota</taxon>
        <taxon>Neoptera</taxon>
        <taxon>Endopterygota</taxon>
        <taxon>Lepidoptera</taxon>
        <taxon>Glossata</taxon>
        <taxon>Ditrysia</taxon>
        <taxon>Papilionoidea</taxon>
        <taxon>Nymphalidae</taxon>
        <taxon>Nymphalinae</taxon>
        <taxon>Euphydryas</taxon>
    </lineage>
</organism>
<evidence type="ECO:0000256" key="3">
    <source>
        <dbReference type="ARBA" id="ARBA00022449"/>
    </source>
</evidence>
<dbReference type="AlphaFoldDB" id="A0AAU9V195"/>
<dbReference type="EMBL" id="CAKOGL010000026">
    <property type="protein sequence ID" value="CAH2103822.1"/>
    <property type="molecule type" value="Genomic_DNA"/>
</dbReference>